<dbReference type="InterPro" id="IPR001279">
    <property type="entry name" value="Metallo-B-lactamas"/>
</dbReference>
<evidence type="ECO:0000313" key="7">
    <source>
        <dbReference type="Proteomes" id="UP000654913"/>
    </source>
</evidence>
<evidence type="ECO:0000256" key="1">
    <source>
        <dbReference type="ARBA" id="ARBA00007749"/>
    </source>
</evidence>
<name>A0A7R8AQ92_9EURO</name>
<dbReference type="InterPro" id="IPR051013">
    <property type="entry name" value="MBL_superfamily_lactonases"/>
</dbReference>
<dbReference type="Gene3D" id="3.60.15.10">
    <property type="entry name" value="Ribonuclease Z/Hydroxyacylglutathione hydrolase-like"/>
    <property type="match status" value="1"/>
</dbReference>
<feature type="domain" description="Metallo-beta-lactamase" evidence="5">
    <location>
        <begin position="49"/>
        <end position="268"/>
    </location>
</feature>
<protein>
    <recommendedName>
        <fullName evidence="5">Metallo-beta-lactamase domain-containing protein</fullName>
    </recommendedName>
</protein>
<accession>A0A7R8AQ92</accession>
<dbReference type="RefSeq" id="XP_041559011.1">
    <property type="nucleotide sequence ID" value="XM_041706646.1"/>
</dbReference>
<gene>
    <name evidence="6" type="ORF">APUU_51528A</name>
</gene>
<dbReference type="KEGG" id="apuu:APUU_51528A"/>
<dbReference type="Pfam" id="PF00753">
    <property type="entry name" value="Lactamase_B"/>
    <property type="match status" value="1"/>
</dbReference>
<sequence>MPDFPSHTIPPGATARVCLIDTTTTIDNVPFARLLEPPIEGVNKIPILRTYSFFVENSRGRKVLFDLGARKDLKNLAPSVRSMLDTVDWVVKVEKNVLDILQENGYEGKEFEAIIWSHHHWDHIGNVAPFPNSVNLVVGPGFTKAYLPGPSTLDDCPVDSPIPMSDYMGREMVEVDFNGPRSLKIGRMRAHDYFGDGSFYLLDTPGHSIGHLSAVVRTSTSPDTFVILGADAIHETGELRPSQYLPIPETLHLAHFSNPQQNIFCPGDAVHELQASRGRKPTDALFNPTAGYNMPDVHNTIRMLQEFDWNENFFFIYAHDGSIKGVVDEFPMPLNDWKEKDWGRLTKWRFLGHYVPCLRSIAASP</sequence>
<reference evidence="6" key="2">
    <citation type="submission" date="2021-02" db="EMBL/GenBank/DDBJ databases">
        <title>Aspergillus puulaauensis MK2 genome sequence.</title>
        <authorList>
            <person name="Futagami T."/>
            <person name="Mori K."/>
            <person name="Kadooka C."/>
            <person name="Tanaka T."/>
        </authorList>
    </citation>
    <scope>NUCLEOTIDE SEQUENCE</scope>
    <source>
        <strain evidence="6">MK2</strain>
    </source>
</reference>
<keyword evidence="4" id="KW-0862">Zinc</keyword>
<evidence type="ECO:0000256" key="3">
    <source>
        <dbReference type="ARBA" id="ARBA00022801"/>
    </source>
</evidence>
<dbReference type="SMART" id="SM00849">
    <property type="entry name" value="Lactamase_B"/>
    <property type="match status" value="1"/>
</dbReference>
<dbReference type="GO" id="GO:0016787">
    <property type="term" value="F:hydrolase activity"/>
    <property type="evidence" value="ECO:0007669"/>
    <property type="project" value="UniProtKB-KW"/>
</dbReference>
<proteinExistence type="inferred from homology"/>
<dbReference type="AlphaFoldDB" id="A0A7R8AQ92"/>
<dbReference type="EMBL" id="AP024447">
    <property type="protein sequence ID" value="BCS26817.1"/>
    <property type="molecule type" value="Genomic_DNA"/>
</dbReference>
<dbReference type="OrthoDB" id="10250730at2759"/>
<evidence type="ECO:0000259" key="5">
    <source>
        <dbReference type="SMART" id="SM00849"/>
    </source>
</evidence>
<evidence type="ECO:0000313" key="6">
    <source>
        <dbReference type="EMBL" id="BCS26817.1"/>
    </source>
</evidence>
<dbReference type="InterPro" id="IPR036866">
    <property type="entry name" value="RibonucZ/Hydroxyglut_hydro"/>
</dbReference>
<organism evidence="6 7">
    <name type="scientific">Aspergillus puulaauensis</name>
    <dbReference type="NCBI Taxonomy" id="1220207"/>
    <lineage>
        <taxon>Eukaryota</taxon>
        <taxon>Fungi</taxon>
        <taxon>Dikarya</taxon>
        <taxon>Ascomycota</taxon>
        <taxon>Pezizomycotina</taxon>
        <taxon>Eurotiomycetes</taxon>
        <taxon>Eurotiomycetidae</taxon>
        <taxon>Eurotiales</taxon>
        <taxon>Aspergillaceae</taxon>
        <taxon>Aspergillus</taxon>
    </lineage>
</organism>
<keyword evidence="7" id="KW-1185">Reference proteome</keyword>
<reference evidence="6" key="1">
    <citation type="submission" date="2021-01" db="EMBL/GenBank/DDBJ databases">
        <authorList>
            <consortium name="Aspergillus puulaauensis MK2 genome sequencing consortium"/>
            <person name="Kazuki M."/>
            <person name="Futagami T."/>
        </authorList>
    </citation>
    <scope>NUCLEOTIDE SEQUENCE</scope>
    <source>
        <strain evidence="6">MK2</strain>
    </source>
</reference>
<evidence type="ECO:0000256" key="2">
    <source>
        <dbReference type="ARBA" id="ARBA00022723"/>
    </source>
</evidence>
<comment type="similarity">
    <text evidence="1">Belongs to the metallo-beta-lactamase superfamily.</text>
</comment>
<dbReference type="Proteomes" id="UP000654913">
    <property type="component" value="Chromosome 5"/>
</dbReference>
<dbReference type="GO" id="GO:0046872">
    <property type="term" value="F:metal ion binding"/>
    <property type="evidence" value="ECO:0007669"/>
    <property type="project" value="UniProtKB-KW"/>
</dbReference>
<dbReference type="SUPFAM" id="SSF56281">
    <property type="entry name" value="Metallo-hydrolase/oxidoreductase"/>
    <property type="match status" value="1"/>
</dbReference>
<dbReference type="PANTHER" id="PTHR42978">
    <property type="entry name" value="QUORUM-QUENCHING LACTONASE YTNP-RELATED-RELATED"/>
    <property type="match status" value="1"/>
</dbReference>
<keyword evidence="3" id="KW-0378">Hydrolase</keyword>
<keyword evidence="2" id="KW-0479">Metal-binding</keyword>
<evidence type="ECO:0000256" key="4">
    <source>
        <dbReference type="ARBA" id="ARBA00022833"/>
    </source>
</evidence>
<dbReference type="PANTHER" id="PTHR42978:SF5">
    <property type="entry name" value="METALLO-BETA-LACTAMASE DOMAIN-CONTAINING PROTEIN"/>
    <property type="match status" value="1"/>
</dbReference>
<dbReference type="GeneID" id="64976822"/>
<dbReference type="CDD" id="cd07730">
    <property type="entry name" value="metallo-hydrolase-like_MBL-fold"/>
    <property type="match status" value="1"/>
</dbReference>